<evidence type="ECO:0000313" key="2">
    <source>
        <dbReference type="EMBL" id="WPK10363.1"/>
    </source>
</evidence>
<gene>
    <name evidence="2" type="ORF">R6U77_10505</name>
</gene>
<keyword evidence="2" id="KW-0808">Transferase</keyword>
<dbReference type="EMBL" id="CP137624">
    <property type="protein sequence ID" value="WPK10363.1"/>
    <property type="molecule type" value="Genomic_DNA"/>
</dbReference>
<name>A0ABZ0RQ74_9BACI</name>
<dbReference type="Gene3D" id="3.90.550.10">
    <property type="entry name" value="Spore Coat Polysaccharide Biosynthesis Protein SpsA, Chain A"/>
    <property type="match status" value="1"/>
</dbReference>
<dbReference type="InterPro" id="IPR019734">
    <property type="entry name" value="TPR_rpt"/>
</dbReference>
<dbReference type="Gene3D" id="1.25.40.10">
    <property type="entry name" value="Tetratricopeptide repeat domain"/>
    <property type="match status" value="1"/>
</dbReference>
<feature type="domain" description="Glycosyltransferase 2-like" evidence="1">
    <location>
        <begin position="1"/>
        <end position="128"/>
    </location>
</feature>
<proteinExistence type="predicted"/>
<reference evidence="2 3" key="1">
    <citation type="submission" date="2023-09" db="EMBL/GenBank/DDBJ databases">
        <authorList>
            <person name="Page C.A."/>
            <person name="Perez-Diaz I.M."/>
        </authorList>
    </citation>
    <scope>NUCLEOTIDE SEQUENCE [LARGE SCALE GENOMIC DNA]</scope>
    <source>
        <strain evidence="2 3">Ll15</strain>
    </source>
</reference>
<dbReference type="SUPFAM" id="SSF48452">
    <property type="entry name" value="TPR-like"/>
    <property type="match status" value="1"/>
</dbReference>
<dbReference type="InterPro" id="IPR001173">
    <property type="entry name" value="Glyco_trans_2-like"/>
</dbReference>
<dbReference type="RefSeq" id="WP_319835629.1">
    <property type="nucleotide sequence ID" value="NZ_CP137624.1"/>
</dbReference>
<dbReference type="Proteomes" id="UP001322664">
    <property type="component" value="Chromosome"/>
</dbReference>
<dbReference type="InterPro" id="IPR029044">
    <property type="entry name" value="Nucleotide-diphossugar_trans"/>
</dbReference>
<organism evidence="2 3">
    <name type="scientific">Lysinibacillus louembei</name>
    <dbReference type="NCBI Taxonomy" id="1470088"/>
    <lineage>
        <taxon>Bacteria</taxon>
        <taxon>Bacillati</taxon>
        <taxon>Bacillota</taxon>
        <taxon>Bacilli</taxon>
        <taxon>Bacillales</taxon>
        <taxon>Bacillaceae</taxon>
        <taxon>Lysinibacillus</taxon>
    </lineage>
</organism>
<accession>A0ABZ0RQ74</accession>
<protein>
    <submittedName>
        <fullName evidence="2">Glycosyltransferase family 2 protein</fullName>
        <ecNumber evidence="2">2.4.-.-</ecNumber>
    </submittedName>
</protein>
<evidence type="ECO:0000259" key="1">
    <source>
        <dbReference type="Pfam" id="PF00535"/>
    </source>
</evidence>
<keyword evidence="3" id="KW-1185">Reference proteome</keyword>
<dbReference type="PANTHER" id="PTHR43630:SF2">
    <property type="entry name" value="GLYCOSYLTRANSFERASE"/>
    <property type="match status" value="1"/>
</dbReference>
<dbReference type="EC" id="2.4.-.-" evidence="2"/>
<dbReference type="Pfam" id="PF00535">
    <property type="entry name" value="Glycos_transf_2"/>
    <property type="match status" value="1"/>
</dbReference>
<sequence>MIVKNEEAVLTRCLDSIQQVVDEINIVDTGSTDATKSIAAQYTSRIFDFPWIHHFAAARNFSFQQATKDYILWLDADDILTIDNQTKLQQLKSTLSTAVDAVSMDYHLDFDEQEKVIHSLRRNRLVKRQRQFQWIGAVHEYLAVDGTIINSDIAICHRPLSHDAARNIAIYERLLEAGEAFSPRDLYYYANELKDHAKYAEAVDYYEKFLATEQGWLEDCIHACFKLADCHHALQNEANAIRAVVRSLTFDSPRPEACCRLGFYFMEQHKNQQAIYWYKQALSITESTHAAFRNLTFTTWLPHLQLCVLYDRLQQYALAYEHHKQAKNFSPQHPQILHNEQYFQQLFSSDN</sequence>
<dbReference type="GO" id="GO:0016757">
    <property type="term" value="F:glycosyltransferase activity"/>
    <property type="evidence" value="ECO:0007669"/>
    <property type="project" value="UniProtKB-KW"/>
</dbReference>
<dbReference type="SMART" id="SM00028">
    <property type="entry name" value="TPR"/>
    <property type="match status" value="4"/>
</dbReference>
<dbReference type="SUPFAM" id="SSF53448">
    <property type="entry name" value="Nucleotide-diphospho-sugar transferases"/>
    <property type="match status" value="1"/>
</dbReference>
<evidence type="ECO:0000313" key="3">
    <source>
        <dbReference type="Proteomes" id="UP001322664"/>
    </source>
</evidence>
<keyword evidence="2" id="KW-0328">Glycosyltransferase</keyword>
<dbReference type="CDD" id="cd02511">
    <property type="entry name" value="Beta4Glucosyltransferase"/>
    <property type="match status" value="1"/>
</dbReference>
<dbReference type="InterPro" id="IPR011990">
    <property type="entry name" value="TPR-like_helical_dom_sf"/>
</dbReference>
<dbReference type="PANTHER" id="PTHR43630">
    <property type="entry name" value="POLY-BETA-1,6-N-ACETYL-D-GLUCOSAMINE SYNTHASE"/>
    <property type="match status" value="1"/>
</dbReference>